<proteinExistence type="inferred from homology"/>
<dbReference type="SUPFAM" id="SSF56655">
    <property type="entry name" value="Carbohydrate phosphatase"/>
    <property type="match status" value="1"/>
</dbReference>
<evidence type="ECO:0000256" key="3">
    <source>
        <dbReference type="ARBA" id="ARBA00022842"/>
    </source>
</evidence>
<evidence type="ECO:0000256" key="1">
    <source>
        <dbReference type="ARBA" id="ARBA00001625"/>
    </source>
</evidence>
<organism evidence="6 7">
    <name type="scientific">Candidatus Bacteroides avicola</name>
    <dbReference type="NCBI Taxonomy" id="2838468"/>
    <lineage>
        <taxon>Bacteria</taxon>
        <taxon>Pseudomonadati</taxon>
        <taxon>Bacteroidota</taxon>
        <taxon>Bacteroidia</taxon>
        <taxon>Bacteroidales</taxon>
        <taxon>Bacteroidaceae</taxon>
        <taxon>Bacteroides</taxon>
    </lineage>
</organism>
<dbReference type="GO" id="GO:0050427">
    <property type="term" value="P:3'-phosphoadenosine 5'-phosphosulfate metabolic process"/>
    <property type="evidence" value="ECO:0007669"/>
    <property type="project" value="TreeGrafter"/>
</dbReference>
<sequence length="277" mass="30695">MEEAYILCAIDAALQAGAEIMEVYTDPKSDFQVERKADNSPLTIADKRAHQAISRLLRQGSPYPLLSEEGKLTPYEQRAAWEELWIVDPLDGTKEFIKRNGEFTVNIAWVLRGVPVAGVIYVPVKQCLYFASEDLGAFKIENITRLDGASLGDLTARAVRLPLNEQRDEFVIVASRSHSTPETEAYIERMRQKHAAVRLCSSGSSLKICLVAEGKADVYPRFAPTMEWDTAAGHAIMRAVGGEIWQAGGEGPLRYNKGDLLNPWFIVLPAEAGRMAD</sequence>
<feature type="binding site" evidence="4">
    <location>
        <position position="68"/>
    </location>
    <ligand>
        <name>substrate</name>
    </ligand>
</feature>
<keyword evidence="2 4" id="KW-0479">Metal-binding</keyword>
<comment type="cofactor">
    <cofactor evidence="4 5">
        <name>Mg(2+)</name>
        <dbReference type="ChEBI" id="CHEBI:18420"/>
    </cofactor>
</comment>
<dbReference type="InterPro" id="IPR000760">
    <property type="entry name" value="Inositol_monophosphatase-like"/>
</dbReference>
<feature type="binding site" evidence="5">
    <location>
        <position position="88"/>
    </location>
    <ligand>
        <name>Mg(2+)</name>
        <dbReference type="ChEBI" id="CHEBI:18420"/>
        <label>1</label>
        <note>catalytic</note>
    </ligand>
</feature>
<feature type="binding site" evidence="5">
    <location>
        <position position="90"/>
    </location>
    <ligand>
        <name>Mg(2+)</name>
        <dbReference type="ChEBI" id="CHEBI:18420"/>
        <label>2</label>
    </ligand>
</feature>
<feature type="binding site" evidence="4">
    <location>
        <position position="90"/>
    </location>
    <ligand>
        <name>Mg(2+)</name>
        <dbReference type="ChEBI" id="CHEBI:18420"/>
        <label>1</label>
    </ligand>
</feature>
<reference evidence="6" key="1">
    <citation type="journal article" date="2021" name="PeerJ">
        <title>Extensive microbial diversity within the chicken gut microbiome revealed by metagenomics and culture.</title>
        <authorList>
            <person name="Gilroy R."/>
            <person name="Ravi A."/>
            <person name="Getino M."/>
            <person name="Pursley I."/>
            <person name="Horton D.L."/>
            <person name="Alikhan N.F."/>
            <person name="Baker D."/>
            <person name="Gharbi K."/>
            <person name="Hall N."/>
            <person name="Watson M."/>
            <person name="Adriaenssens E.M."/>
            <person name="Foster-Nyarko E."/>
            <person name="Jarju S."/>
            <person name="Secka A."/>
            <person name="Antonio M."/>
            <person name="Oren A."/>
            <person name="Chaudhuri R.R."/>
            <person name="La Ragione R."/>
            <person name="Hildebrand F."/>
            <person name="Pallen M.J."/>
        </authorList>
    </citation>
    <scope>NUCLEOTIDE SEQUENCE</scope>
    <source>
        <strain evidence="6">ChiHjej12B11-9795</strain>
    </source>
</reference>
<evidence type="ECO:0000313" key="7">
    <source>
        <dbReference type="Proteomes" id="UP000823862"/>
    </source>
</evidence>
<reference evidence="6" key="2">
    <citation type="submission" date="2021-04" db="EMBL/GenBank/DDBJ databases">
        <authorList>
            <person name="Gilroy R."/>
        </authorList>
    </citation>
    <scope>NUCLEOTIDE SEQUENCE</scope>
    <source>
        <strain evidence="6">ChiHjej12B11-9795</strain>
    </source>
</reference>
<evidence type="ECO:0000256" key="2">
    <source>
        <dbReference type="ARBA" id="ARBA00022723"/>
    </source>
</evidence>
<dbReference type="PANTHER" id="PTHR43028">
    <property type="entry name" value="3'(2'),5'-BISPHOSPHATE NUCLEOTIDASE 1"/>
    <property type="match status" value="1"/>
</dbReference>
<dbReference type="Gene3D" id="3.40.190.80">
    <property type="match status" value="1"/>
</dbReference>
<keyword evidence="4 6" id="KW-0378">Hydrolase</keyword>
<dbReference type="PRINTS" id="PR00377">
    <property type="entry name" value="IMPHPHTASES"/>
</dbReference>
<dbReference type="GO" id="GO:0000103">
    <property type="term" value="P:sulfate assimilation"/>
    <property type="evidence" value="ECO:0007669"/>
    <property type="project" value="TreeGrafter"/>
</dbReference>
<dbReference type="EMBL" id="DWZI01000043">
    <property type="protein sequence ID" value="HJA86319.1"/>
    <property type="molecule type" value="Genomic_DNA"/>
</dbReference>
<evidence type="ECO:0000313" key="6">
    <source>
        <dbReference type="EMBL" id="HJA86319.1"/>
    </source>
</evidence>
<keyword evidence="4" id="KW-0472">Membrane</keyword>
<dbReference type="CDD" id="cd01638">
    <property type="entry name" value="CysQ"/>
    <property type="match status" value="1"/>
</dbReference>
<name>A0A9D2HW11_9BACE</name>
<dbReference type="GO" id="GO:0000287">
    <property type="term" value="F:magnesium ion binding"/>
    <property type="evidence" value="ECO:0007669"/>
    <property type="project" value="UniProtKB-UniRule"/>
</dbReference>
<feature type="binding site" evidence="4">
    <location>
        <position position="68"/>
    </location>
    <ligand>
        <name>Mg(2+)</name>
        <dbReference type="ChEBI" id="CHEBI:18420"/>
        <label>1</label>
    </ligand>
</feature>
<dbReference type="PANTHER" id="PTHR43028:SF5">
    <property type="entry name" value="3'(2'),5'-BISPHOSPHATE NUCLEOTIDASE 1"/>
    <property type="match status" value="1"/>
</dbReference>
<keyword evidence="4" id="KW-1003">Cell membrane</keyword>
<comment type="subcellular location">
    <subcellularLocation>
        <location evidence="4">Cell membrane</location>
        <topology evidence="4">Peripheral membrane protein</topology>
        <orientation evidence="4">Cytoplasmic side</orientation>
    </subcellularLocation>
</comment>
<evidence type="ECO:0000256" key="5">
    <source>
        <dbReference type="PIRSR" id="PIRSR600760-2"/>
    </source>
</evidence>
<dbReference type="GO" id="GO:0005886">
    <property type="term" value="C:plasma membrane"/>
    <property type="evidence" value="ECO:0007669"/>
    <property type="project" value="UniProtKB-SubCell"/>
</dbReference>
<feature type="binding site" evidence="5">
    <location>
        <position position="229"/>
    </location>
    <ligand>
        <name>Mg(2+)</name>
        <dbReference type="ChEBI" id="CHEBI:18420"/>
        <label>1</label>
        <note>catalytic</note>
    </ligand>
</feature>
<comment type="similarity">
    <text evidence="4">Belongs to the inositol monophosphatase superfamily. CysQ family.</text>
</comment>
<gene>
    <name evidence="4 6" type="primary">cysQ</name>
    <name evidence="6" type="ORF">H9950_09070</name>
</gene>
<dbReference type="NCBIfam" id="TIGR01331">
    <property type="entry name" value="bisphos_cysQ"/>
    <property type="match status" value="1"/>
</dbReference>
<feature type="binding site" evidence="4">
    <location>
        <position position="229"/>
    </location>
    <ligand>
        <name>substrate</name>
    </ligand>
</feature>
<dbReference type="InterPro" id="IPR020583">
    <property type="entry name" value="Inositol_monoP_metal-BS"/>
</dbReference>
<feature type="binding site" evidence="4">
    <location>
        <position position="91"/>
    </location>
    <ligand>
        <name>Mg(2+)</name>
        <dbReference type="ChEBI" id="CHEBI:18420"/>
        <label>2</label>
    </ligand>
</feature>
<dbReference type="FunFam" id="3.40.190.80:FF:000005">
    <property type="entry name" value="3'(2'),5'-bisphosphate nucleotidase CysQ"/>
    <property type="match status" value="1"/>
</dbReference>
<dbReference type="Proteomes" id="UP000823862">
    <property type="component" value="Unassembled WGS sequence"/>
</dbReference>
<feature type="binding site" evidence="5">
    <location>
        <position position="68"/>
    </location>
    <ligand>
        <name>Mg(2+)</name>
        <dbReference type="ChEBI" id="CHEBI:18420"/>
        <label>1</label>
        <note>catalytic</note>
    </ligand>
</feature>
<dbReference type="PROSITE" id="PS00629">
    <property type="entry name" value="IMP_1"/>
    <property type="match status" value="1"/>
</dbReference>
<feature type="binding site" evidence="4">
    <location>
        <position position="88"/>
    </location>
    <ligand>
        <name>Mg(2+)</name>
        <dbReference type="ChEBI" id="CHEBI:18420"/>
        <label>1</label>
    </ligand>
</feature>
<dbReference type="AlphaFoldDB" id="A0A9D2HW11"/>
<dbReference type="Pfam" id="PF00459">
    <property type="entry name" value="Inositol_P"/>
    <property type="match status" value="1"/>
</dbReference>
<evidence type="ECO:0000256" key="4">
    <source>
        <dbReference type="HAMAP-Rule" id="MF_02095"/>
    </source>
</evidence>
<dbReference type="GO" id="GO:0008441">
    <property type="term" value="F:3'(2'),5'-bisphosphate nucleotidase activity"/>
    <property type="evidence" value="ECO:0007669"/>
    <property type="project" value="UniProtKB-UniRule"/>
</dbReference>
<dbReference type="InterPro" id="IPR006240">
    <property type="entry name" value="CysQ"/>
</dbReference>
<protein>
    <recommendedName>
        <fullName evidence="4">3'(2'),5'-bisphosphate nucleotidase CysQ</fullName>
        <ecNumber evidence="4">3.1.3.7</ecNumber>
    </recommendedName>
    <alternativeName>
        <fullName evidence="4">3'(2'),5-bisphosphonucleoside 3'(2')-phosphohydrolase</fullName>
    </alternativeName>
    <alternativeName>
        <fullName evidence="4">3'-phosphoadenosine 5'-phosphate phosphatase</fullName>
        <shortName evidence="4">PAP phosphatase</shortName>
    </alternativeName>
</protein>
<feature type="binding site" evidence="4">
    <location>
        <position position="88"/>
    </location>
    <ligand>
        <name>Mg(2+)</name>
        <dbReference type="ChEBI" id="CHEBI:18420"/>
        <label>2</label>
    </ligand>
</feature>
<feature type="binding site" evidence="4">
    <location>
        <begin position="90"/>
        <end position="93"/>
    </location>
    <ligand>
        <name>substrate</name>
    </ligand>
</feature>
<dbReference type="HAMAP" id="MF_02095">
    <property type="entry name" value="CysQ"/>
    <property type="match status" value="1"/>
</dbReference>
<feature type="binding site" evidence="5">
    <location>
        <position position="91"/>
    </location>
    <ligand>
        <name>Mg(2+)</name>
        <dbReference type="ChEBI" id="CHEBI:18420"/>
        <label>1</label>
        <note>catalytic</note>
    </ligand>
</feature>
<dbReference type="EC" id="3.1.3.7" evidence="4"/>
<dbReference type="Gene3D" id="3.30.540.10">
    <property type="entry name" value="Fructose-1,6-Bisphosphatase, subunit A, domain 1"/>
    <property type="match status" value="1"/>
</dbReference>
<comment type="catalytic activity">
    <reaction evidence="1 4">
        <text>adenosine 3',5'-bisphosphate + H2O = AMP + phosphate</text>
        <dbReference type="Rhea" id="RHEA:10040"/>
        <dbReference type="ChEBI" id="CHEBI:15377"/>
        <dbReference type="ChEBI" id="CHEBI:43474"/>
        <dbReference type="ChEBI" id="CHEBI:58343"/>
        <dbReference type="ChEBI" id="CHEBI:456215"/>
        <dbReference type="EC" id="3.1.3.7"/>
    </reaction>
</comment>
<comment type="function">
    <text evidence="4">Converts adenosine-3',5'-bisphosphate (PAP) to AMP.</text>
</comment>
<feature type="binding site" evidence="4">
    <location>
        <position position="229"/>
    </location>
    <ligand>
        <name>Mg(2+)</name>
        <dbReference type="ChEBI" id="CHEBI:18420"/>
        <label>2</label>
    </ligand>
</feature>
<comment type="caution">
    <text evidence="6">The sequence shown here is derived from an EMBL/GenBank/DDBJ whole genome shotgun (WGS) entry which is preliminary data.</text>
</comment>
<keyword evidence="3 4" id="KW-0460">Magnesium</keyword>
<accession>A0A9D2HW11</accession>
<dbReference type="InterPro" id="IPR050725">
    <property type="entry name" value="CysQ/Inositol_MonoPase"/>
</dbReference>